<sequence>MTNKPPYPSLTPTWRNDIYPAIDYSNPCLNQAGNTIIITGAGSGIGRETALGFATAGAAHLVLIGRTEASLKEVKTAITAIYTNTKVSVHPADVTDDFVIKEIASAVGTWDAILHCAAHFNAPSPAATADIDDYWRAYEVNLKSLLILAKHFLPTANPTHSAFLAYTGGAIVMPTQMLVGMSGYLVSKMALAKTVEFLALENPHVVFIAYHPGMVDTKIFRKSGAEPEGLPMDTARLSAGCAIWATLPEARFLSGKVVWANWDVEEMKGMKDGIADKLTFVLQGWPFGNVG</sequence>
<dbReference type="Gene3D" id="3.40.50.720">
    <property type="entry name" value="NAD(P)-binding Rossmann-like Domain"/>
    <property type="match status" value="1"/>
</dbReference>
<name>A0A6A6ZLM6_9PLEO</name>
<dbReference type="PANTHER" id="PTHR42901">
    <property type="entry name" value="ALCOHOL DEHYDROGENASE"/>
    <property type="match status" value="1"/>
</dbReference>
<organism evidence="3 4">
    <name type="scientific">Ophiobolus disseminans</name>
    <dbReference type="NCBI Taxonomy" id="1469910"/>
    <lineage>
        <taxon>Eukaryota</taxon>
        <taxon>Fungi</taxon>
        <taxon>Dikarya</taxon>
        <taxon>Ascomycota</taxon>
        <taxon>Pezizomycotina</taxon>
        <taxon>Dothideomycetes</taxon>
        <taxon>Pleosporomycetidae</taxon>
        <taxon>Pleosporales</taxon>
        <taxon>Pleosporineae</taxon>
        <taxon>Phaeosphaeriaceae</taxon>
        <taxon>Ophiobolus</taxon>
    </lineage>
</organism>
<keyword evidence="2" id="KW-0560">Oxidoreductase</keyword>
<accession>A0A6A6ZLM6</accession>
<evidence type="ECO:0000313" key="3">
    <source>
        <dbReference type="EMBL" id="KAF2821569.1"/>
    </source>
</evidence>
<proteinExistence type="inferred from homology"/>
<reference evidence="3" key="1">
    <citation type="journal article" date="2020" name="Stud. Mycol.">
        <title>101 Dothideomycetes genomes: a test case for predicting lifestyles and emergence of pathogens.</title>
        <authorList>
            <person name="Haridas S."/>
            <person name="Albert R."/>
            <person name="Binder M."/>
            <person name="Bloem J."/>
            <person name="Labutti K."/>
            <person name="Salamov A."/>
            <person name="Andreopoulos B."/>
            <person name="Baker S."/>
            <person name="Barry K."/>
            <person name="Bills G."/>
            <person name="Bluhm B."/>
            <person name="Cannon C."/>
            <person name="Castanera R."/>
            <person name="Culley D."/>
            <person name="Daum C."/>
            <person name="Ezra D."/>
            <person name="Gonzalez J."/>
            <person name="Henrissat B."/>
            <person name="Kuo A."/>
            <person name="Liang C."/>
            <person name="Lipzen A."/>
            <person name="Lutzoni F."/>
            <person name="Magnuson J."/>
            <person name="Mondo S."/>
            <person name="Nolan M."/>
            <person name="Ohm R."/>
            <person name="Pangilinan J."/>
            <person name="Park H.-J."/>
            <person name="Ramirez L."/>
            <person name="Alfaro M."/>
            <person name="Sun H."/>
            <person name="Tritt A."/>
            <person name="Yoshinaga Y."/>
            <person name="Zwiers L.-H."/>
            <person name="Turgeon B."/>
            <person name="Goodwin S."/>
            <person name="Spatafora J."/>
            <person name="Crous P."/>
            <person name="Grigoriev I."/>
        </authorList>
    </citation>
    <scope>NUCLEOTIDE SEQUENCE</scope>
    <source>
        <strain evidence="3">CBS 113818</strain>
    </source>
</reference>
<dbReference type="InterPro" id="IPR036291">
    <property type="entry name" value="NAD(P)-bd_dom_sf"/>
</dbReference>
<dbReference type="InterPro" id="IPR002347">
    <property type="entry name" value="SDR_fam"/>
</dbReference>
<protein>
    <submittedName>
        <fullName evidence="3">Putative NADP(+)-dependent dehydrogenase</fullName>
    </submittedName>
</protein>
<comment type="similarity">
    <text evidence="1">Belongs to the short-chain dehydrogenases/reductases (SDR) family.</text>
</comment>
<dbReference type="PANTHER" id="PTHR42901:SF1">
    <property type="entry name" value="ALCOHOL DEHYDROGENASE"/>
    <property type="match status" value="1"/>
</dbReference>
<dbReference type="GO" id="GO:0016491">
    <property type="term" value="F:oxidoreductase activity"/>
    <property type="evidence" value="ECO:0007669"/>
    <property type="project" value="UniProtKB-KW"/>
</dbReference>
<dbReference type="CDD" id="cd05233">
    <property type="entry name" value="SDR_c"/>
    <property type="match status" value="1"/>
</dbReference>
<dbReference type="PRINTS" id="PR00081">
    <property type="entry name" value="GDHRDH"/>
</dbReference>
<dbReference type="EMBL" id="MU006237">
    <property type="protein sequence ID" value="KAF2821569.1"/>
    <property type="molecule type" value="Genomic_DNA"/>
</dbReference>
<evidence type="ECO:0000256" key="2">
    <source>
        <dbReference type="ARBA" id="ARBA00023002"/>
    </source>
</evidence>
<dbReference type="AlphaFoldDB" id="A0A6A6ZLM6"/>
<dbReference type="Proteomes" id="UP000799424">
    <property type="component" value="Unassembled WGS sequence"/>
</dbReference>
<keyword evidence="4" id="KW-1185">Reference proteome</keyword>
<evidence type="ECO:0000313" key="4">
    <source>
        <dbReference type="Proteomes" id="UP000799424"/>
    </source>
</evidence>
<dbReference type="Pfam" id="PF00106">
    <property type="entry name" value="adh_short"/>
    <property type="match status" value="1"/>
</dbReference>
<gene>
    <name evidence="3" type="ORF">CC86DRAFT_359475</name>
</gene>
<dbReference type="SUPFAM" id="SSF51735">
    <property type="entry name" value="NAD(P)-binding Rossmann-fold domains"/>
    <property type="match status" value="1"/>
</dbReference>
<dbReference type="OrthoDB" id="1933717at2759"/>
<evidence type="ECO:0000256" key="1">
    <source>
        <dbReference type="ARBA" id="ARBA00006484"/>
    </source>
</evidence>